<dbReference type="Pfam" id="PF12867">
    <property type="entry name" value="DinB_2"/>
    <property type="match status" value="1"/>
</dbReference>
<dbReference type="RefSeq" id="WP_245034968.1">
    <property type="nucleotide sequence ID" value="NZ_CP095075.1"/>
</dbReference>
<keyword evidence="3" id="KW-1185">Reference proteome</keyword>
<name>A0ABY4HFP1_9BACI</name>
<dbReference type="InterPro" id="IPR034660">
    <property type="entry name" value="DinB/YfiT-like"/>
</dbReference>
<evidence type="ECO:0000259" key="1">
    <source>
        <dbReference type="Pfam" id="PF12867"/>
    </source>
</evidence>
<dbReference type="EMBL" id="CP095075">
    <property type="protein sequence ID" value="UOR13351.1"/>
    <property type="molecule type" value="Genomic_DNA"/>
</dbReference>
<feature type="domain" description="DinB-like" evidence="1">
    <location>
        <begin position="24"/>
        <end position="152"/>
    </location>
</feature>
<reference evidence="2" key="1">
    <citation type="submission" date="2022-04" db="EMBL/GenBank/DDBJ databases">
        <title>Halobacillus sp. isolated from saltern.</title>
        <authorList>
            <person name="Won M."/>
            <person name="Lee C.-M."/>
            <person name="Woen H.-Y."/>
            <person name="Kwon S.-W."/>
        </authorList>
    </citation>
    <scope>NUCLEOTIDE SEQUENCE</scope>
    <source>
        <strain evidence="2">SSHM10-5</strain>
    </source>
</reference>
<protein>
    <submittedName>
        <fullName evidence="2">DinB family protein</fullName>
    </submittedName>
</protein>
<evidence type="ECO:0000313" key="2">
    <source>
        <dbReference type="EMBL" id="UOR13351.1"/>
    </source>
</evidence>
<organism evidence="2 3">
    <name type="scientific">Halobacillus amylolyticus</name>
    <dbReference type="NCBI Taxonomy" id="2932259"/>
    <lineage>
        <taxon>Bacteria</taxon>
        <taxon>Bacillati</taxon>
        <taxon>Bacillota</taxon>
        <taxon>Bacilli</taxon>
        <taxon>Bacillales</taxon>
        <taxon>Bacillaceae</taxon>
        <taxon>Halobacillus</taxon>
    </lineage>
</organism>
<proteinExistence type="predicted"/>
<dbReference type="Gene3D" id="1.20.120.450">
    <property type="entry name" value="dinb family like domain"/>
    <property type="match status" value="1"/>
</dbReference>
<dbReference type="SUPFAM" id="SSF109854">
    <property type="entry name" value="DinB/YfiT-like putative metalloenzymes"/>
    <property type="match status" value="1"/>
</dbReference>
<dbReference type="Proteomes" id="UP000830326">
    <property type="component" value="Chromosome"/>
</dbReference>
<gene>
    <name evidence="2" type="ORF">MUO15_07790</name>
</gene>
<dbReference type="InterPro" id="IPR024775">
    <property type="entry name" value="DinB-like"/>
</dbReference>
<sequence>MNGQGFSKKQQVIGHFEDSIDWVQSLSQLPEESWRLPIEQGKWSVAEVVRHLVLWDEFIINKRLPYLFTSQDMPVPPDVEVMNEKAAIQARNDSKEETVDLFEQTRRELVNRLNDIEDIRYEEAISLQSSKVSLYEYLEGIMQHDVHHFEQIKQVLNDKDA</sequence>
<accession>A0ABY4HFP1</accession>
<evidence type="ECO:0000313" key="3">
    <source>
        <dbReference type="Proteomes" id="UP000830326"/>
    </source>
</evidence>